<feature type="non-terminal residue" evidence="1">
    <location>
        <position position="66"/>
    </location>
</feature>
<evidence type="ECO:0000313" key="1">
    <source>
        <dbReference type="EMBL" id="KAH9314909.1"/>
    </source>
</evidence>
<keyword evidence="2" id="KW-1185">Reference proteome</keyword>
<reference evidence="1 2" key="1">
    <citation type="journal article" date="2021" name="Nat. Plants">
        <title>The Taxus genome provides insights into paclitaxel biosynthesis.</title>
        <authorList>
            <person name="Xiong X."/>
            <person name="Gou J."/>
            <person name="Liao Q."/>
            <person name="Li Y."/>
            <person name="Zhou Q."/>
            <person name="Bi G."/>
            <person name="Li C."/>
            <person name="Du R."/>
            <person name="Wang X."/>
            <person name="Sun T."/>
            <person name="Guo L."/>
            <person name="Liang H."/>
            <person name="Lu P."/>
            <person name="Wu Y."/>
            <person name="Zhang Z."/>
            <person name="Ro D.K."/>
            <person name="Shang Y."/>
            <person name="Huang S."/>
            <person name="Yan J."/>
        </authorList>
    </citation>
    <scope>NUCLEOTIDE SEQUENCE [LARGE SCALE GENOMIC DNA]</scope>
    <source>
        <strain evidence="1">Ta-2019</strain>
    </source>
</reference>
<proteinExistence type="predicted"/>
<comment type="caution">
    <text evidence="1">The sequence shown here is derived from an EMBL/GenBank/DDBJ whole genome shotgun (WGS) entry which is preliminary data.</text>
</comment>
<dbReference type="EMBL" id="JAHRHJ020000005">
    <property type="protein sequence ID" value="KAH9314909.1"/>
    <property type="molecule type" value="Genomic_DNA"/>
</dbReference>
<accession>A0AA38G4W2</accession>
<organism evidence="1 2">
    <name type="scientific">Taxus chinensis</name>
    <name type="common">Chinese yew</name>
    <name type="synonym">Taxus wallichiana var. chinensis</name>
    <dbReference type="NCBI Taxonomy" id="29808"/>
    <lineage>
        <taxon>Eukaryota</taxon>
        <taxon>Viridiplantae</taxon>
        <taxon>Streptophyta</taxon>
        <taxon>Embryophyta</taxon>
        <taxon>Tracheophyta</taxon>
        <taxon>Spermatophyta</taxon>
        <taxon>Pinopsida</taxon>
        <taxon>Pinidae</taxon>
        <taxon>Conifers II</taxon>
        <taxon>Cupressales</taxon>
        <taxon>Taxaceae</taxon>
        <taxon>Taxus</taxon>
    </lineage>
</organism>
<feature type="non-terminal residue" evidence="1">
    <location>
        <position position="1"/>
    </location>
</feature>
<dbReference type="AlphaFoldDB" id="A0AA38G4W2"/>
<sequence>ASRPFVLYFTFGEEFSKRFIMVTEWITCHCWTVGELWDILIEYSSQRSEGKTYDSFFHWVLPHLNR</sequence>
<dbReference type="Proteomes" id="UP000824469">
    <property type="component" value="Unassembled WGS sequence"/>
</dbReference>
<gene>
    <name evidence="1" type="ORF">KI387_023536</name>
</gene>
<protein>
    <submittedName>
        <fullName evidence="1">Uncharacterized protein</fullName>
    </submittedName>
</protein>
<name>A0AA38G4W2_TAXCH</name>
<evidence type="ECO:0000313" key="2">
    <source>
        <dbReference type="Proteomes" id="UP000824469"/>
    </source>
</evidence>